<dbReference type="GeneID" id="17294006"/>
<organism evidence="2">
    <name type="scientific">Guillardia theta (strain CCMP2712)</name>
    <name type="common">Cryptophyte</name>
    <dbReference type="NCBI Taxonomy" id="905079"/>
    <lineage>
        <taxon>Eukaryota</taxon>
        <taxon>Cryptophyceae</taxon>
        <taxon>Pyrenomonadales</taxon>
        <taxon>Geminigeraceae</taxon>
        <taxon>Guillardia</taxon>
    </lineage>
</organism>
<dbReference type="KEGG" id="gtt:GUITHDRAFT_116576"/>
<reference evidence="3" key="3">
    <citation type="submission" date="2015-06" db="UniProtKB">
        <authorList>
            <consortium name="EnsemblProtists"/>
        </authorList>
    </citation>
    <scope>IDENTIFICATION</scope>
</reference>
<dbReference type="InterPro" id="IPR029063">
    <property type="entry name" value="SAM-dependent_MTases_sf"/>
</dbReference>
<dbReference type="Gene3D" id="3.40.50.150">
    <property type="entry name" value="Vaccinia Virus protein VP39"/>
    <property type="match status" value="1"/>
</dbReference>
<evidence type="ECO:0000256" key="1">
    <source>
        <dbReference type="SAM" id="SignalP"/>
    </source>
</evidence>
<gene>
    <name evidence="2" type="ORF">GUITHDRAFT_116576</name>
</gene>
<sequence length="314" mass="34579">MELRSDTSARLSFFMLTLSTVILECGGFSGPIVNSFPYGRKPAQVPLGGVRRQAAVRVQMSWRLPKGYRREDVAGGDMDPSFASILGNRLGIIASLVNNGSCVLDVGTDHGYLPIALMKSGKALKVIASDKNILPLDNARQSLERINDEALEQLELRLGDGLAVLSCGEVDTVTVSGVGGKVISEILFGAEGDAGEVSERRRVQDYGVRRVVLQPTGSISTLRKDLLMNGWEIVDEIINSEAGWIYITMVAEWRTNENQGENNISAERMLVGPHLLRRASNSAAEKILLREWIKHQLRHFKSRRDGMRMSSEDV</sequence>
<proteinExistence type="predicted"/>
<feature type="chain" id="PRO_5008770232" description="SAM-dependent methyltransferase" evidence="1">
    <location>
        <begin position="28"/>
        <end position="314"/>
    </location>
</feature>
<dbReference type="RefSeq" id="XP_005824290.1">
    <property type="nucleotide sequence ID" value="XM_005824233.1"/>
</dbReference>
<dbReference type="eggNOG" id="ENOG502SCC2">
    <property type="taxonomic scope" value="Eukaryota"/>
</dbReference>
<dbReference type="AlphaFoldDB" id="L1IND9"/>
<dbReference type="Proteomes" id="UP000011087">
    <property type="component" value="Unassembled WGS sequence"/>
</dbReference>
<reference evidence="2 4" key="1">
    <citation type="journal article" date="2012" name="Nature">
        <title>Algal genomes reveal evolutionary mosaicism and the fate of nucleomorphs.</title>
        <authorList>
            <consortium name="DOE Joint Genome Institute"/>
            <person name="Curtis B.A."/>
            <person name="Tanifuji G."/>
            <person name="Burki F."/>
            <person name="Gruber A."/>
            <person name="Irimia M."/>
            <person name="Maruyama S."/>
            <person name="Arias M.C."/>
            <person name="Ball S.G."/>
            <person name="Gile G.H."/>
            <person name="Hirakawa Y."/>
            <person name="Hopkins J.F."/>
            <person name="Kuo A."/>
            <person name="Rensing S.A."/>
            <person name="Schmutz J."/>
            <person name="Symeonidi A."/>
            <person name="Elias M."/>
            <person name="Eveleigh R.J."/>
            <person name="Herman E.K."/>
            <person name="Klute M.J."/>
            <person name="Nakayama T."/>
            <person name="Obornik M."/>
            <person name="Reyes-Prieto A."/>
            <person name="Armbrust E.V."/>
            <person name="Aves S.J."/>
            <person name="Beiko R.G."/>
            <person name="Coutinho P."/>
            <person name="Dacks J.B."/>
            <person name="Durnford D.G."/>
            <person name="Fast N.M."/>
            <person name="Green B.R."/>
            <person name="Grisdale C.J."/>
            <person name="Hempel F."/>
            <person name="Henrissat B."/>
            <person name="Hoppner M.P."/>
            <person name="Ishida K."/>
            <person name="Kim E."/>
            <person name="Koreny L."/>
            <person name="Kroth P.G."/>
            <person name="Liu Y."/>
            <person name="Malik S.B."/>
            <person name="Maier U.G."/>
            <person name="McRose D."/>
            <person name="Mock T."/>
            <person name="Neilson J.A."/>
            <person name="Onodera N.T."/>
            <person name="Poole A.M."/>
            <person name="Pritham E.J."/>
            <person name="Richards T.A."/>
            <person name="Rocap G."/>
            <person name="Roy S.W."/>
            <person name="Sarai C."/>
            <person name="Schaack S."/>
            <person name="Shirato S."/>
            <person name="Slamovits C.H."/>
            <person name="Spencer D.F."/>
            <person name="Suzuki S."/>
            <person name="Worden A.Z."/>
            <person name="Zauner S."/>
            <person name="Barry K."/>
            <person name="Bell C."/>
            <person name="Bharti A.K."/>
            <person name="Crow J.A."/>
            <person name="Grimwood J."/>
            <person name="Kramer R."/>
            <person name="Lindquist E."/>
            <person name="Lucas S."/>
            <person name="Salamov A."/>
            <person name="McFadden G.I."/>
            <person name="Lane C.E."/>
            <person name="Keeling P.J."/>
            <person name="Gray M.W."/>
            <person name="Grigoriev I.V."/>
            <person name="Archibald J.M."/>
        </authorList>
    </citation>
    <scope>NUCLEOTIDE SEQUENCE</scope>
    <source>
        <strain evidence="2 4">CCMP2712</strain>
    </source>
</reference>
<keyword evidence="1" id="KW-0732">Signal</keyword>
<accession>L1IND9</accession>
<name>L1IND9_GUITC</name>
<dbReference type="EnsemblProtists" id="EKX37310">
    <property type="protein sequence ID" value="EKX37310"/>
    <property type="gene ID" value="GUITHDRAFT_116576"/>
</dbReference>
<evidence type="ECO:0000313" key="2">
    <source>
        <dbReference type="EMBL" id="EKX37310.1"/>
    </source>
</evidence>
<dbReference type="PaxDb" id="55529-EKX37310"/>
<evidence type="ECO:0000313" key="4">
    <source>
        <dbReference type="Proteomes" id="UP000011087"/>
    </source>
</evidence>
<evidence type="ECO:0008006" key="5">
    <source>
        <dbReference type="Google" id="ProtNLM"/>
    </source>
</evidence>
<dbReference type="Pfam" id="PF12847">
    <property type="entry name" value="Methyltransf_18"/>
    <property type="match status" value="1"/>
</dbReference>
<dbReference type="SUPFAM" id="SSF53335">
    <property type="entry name" value="S-adenosyl-L-methionine-dependent methyltransferases"/>
    <property type="match status" value="1"/>
</dbReference>
<keyword evidence="4" id="KW-1185">Reference proteome</keyword>
<reference evidence="4" key="2">
    <citation type="submission" date="2012-11" db="EMBL/GenBank/DDBJ databases">
        <authorList>
            <person name="Kuo A."/>
            <person name="Curtis B.A."/>
            <person name="Tanifuji G."/>
            <person name="Burki F."/>
            <person name="Gruber A."/>
            <person name="Irimia M."/>
            <person name="Maruyama S."/>
            <person name="Arias M.C."/>
            <person name="Ball S.G."/>
            <person name="Gile G.H."/>
            <person name="Hirakawa Y."/>
            <person name="Hopkins J.F."/>
            <person name="Rensing S.A."/>
            <person name="Schmutz J."/>
            <person name="Symeonidi A."/>
            <person name="Elias M."/>
            <person name="Eveleigh R.J."/>
            <person name="Herman E.K."/>
            <person name="Klute M.J."/>
            <person name="Nakayama T."/>
            <person name="Obornik M."/>
            <person name="Reyes-Prieto A."/>
            <person name="Armbrust E.V."/>
            <person name="Aves S.J."/>
            <person name="Beiko R.G."/>
            <person name="Coutinho P."/>
            <person name="Dacks J.B."/>
            <person name="Durnford D.G."/>
            <person name="Fast N.M."/>
            <person name="Green B.R."/>
            <person name="Grisdale C."/>
            <person name="Hempe F."/>
            <person name="Henrissat B."/>
            <person name="Hoppner M.P."/>
            <person name="Ishida K.-I."/>
            <person name="Kim E."/>
            <person name="Koreny L."/>
            <person name="Kroth P.G."/>
            <person name="Liu Y."/>
            <person name="Malik S.-B."/>
            <person name="Maier U.G."/>
            <person name="McRose D."/>
            <person name="Mock T."/>
            <person name="Neilson J.A."/>
            <person name="Onodera N.T."/>
            <person name="Poole A.M."/>
            <person name="Pritham E.J."/>
            <person name="Richards T.A."/>
            <person name="Rocap G."/>
            <person name="Roy S.W."/>
            <person name="Sarai C."/>
            <person name="Schaack S."/>
            <person name="Shirato S."/>
            <person name="Slamovits C.H."/>
            <person name="Spencer D.F."/>
            <person name="Suzuki S."/>
            <person name="Worden A.Z."/>
            <person name="Zauner S."/>
            <person name="Barry K."/>
            <person name="Bell C."/>
            <person name="Bharti A.K."/>
            <person name="Crow J.A."/>
            <person name="Grimwood J."/>
            <person name="Kramer R."/>
            <person name="Lindquist E."/>
            <person name="Lucas S."/>
            <person name="Salamov A."/>
            <person name="McFadden G.I."/>
            <person name="Lane C.E."/>
            <person name="Keeling P.J."/>
            <person name="Gray M.W."/>
            <person name="Grigoriev I.V."/>
            <person name="Archibald J.M."/>
        </authorList>
    </citation>
    <scope>NUCLEOTIDE SEQUENCE</scope>
    <source>
        <strain evidence="4">CCMP2712</strain>
    </source>
</reference>
<protein>
    <recommendedName>
        <fullName evidence="5">SAM-dependent methyltransferase</fullName>
    </recommendedName>
</protein>
<dbReference type="OrthoDB" id="46940at2759"/>
<evidence type="ECO:0000313" key="3">
    <source>
        <dbReference type="EnsemblProtists" id="EKX37310"/>
    </source>
</evidence>
<dbReference type="EMBL" id="JH993061">
    <property type="protein sequence ID" value="EKX37310.1"/>
    <property type="molecule type" value="Genomic_DNA"/>
</dbReference>
<dbReference type="OMA" id="NDCVEAY"/>
<dbReference type="HOGENOM" id="CLU_886957_0_0_1"/>
<dbReference type="PANTHER" id="PTHR38451:SF1">
    <property type="entry name" value="TRNA (ADENINE(22)-N(1))-METHYLTRANSFERASE"/>
    <property type="match status" value="1"/>
</dbReference>
<dbReference type="PANTHER" id="PTHR38451">
    <property type="entry name" value="TRNA (ADENINE(22)-N(1))-METHYLTRANSFERASE"/>
    <property type="match status" value="1"/>
</dbReference>
<feature type="signal peptide" evidence="1">
    <location>
        <begin position="1"/>
        <end position="27"/>
    </location>
</feature>